<feature type="compositionally biased region" description="Polar residues" evidence="1">
    <location>
        <begin position="598"/>
        <end position="609"/>
    </location>
</feature>
<feature type="signal peptide" evidence="2">
    <location>
        <begin position="1"/>
        <end position="27"/>
    </location>
</feature>
<gene>
    <name evidence="3" type="ORF">AVDCRST_MAG03-681</name>
</gene>
<dbReference type="Gene3D" id="2.160.20.10">
    <property type="entry name" value="Single-stranded right-handed beta-helix, Pectin lyase-like"/>
    <property type="match status" value="1"/>
</dbReference>
<dbReference type="EC" id="1.2.1.3" evidence="3"/>
<dbReference type="InterPro" id="IPR012334">
    <property type="entry name" value="Pectin_lyas_fold"/>
</dbReference>
<dbReference type="AlphaFoldDB" id="A0A6J4NUF3"/>
<name>A0A6J4NUF3_9ACTN</name>
<dbReference type="EMBL" id="CADCUT010000043">
    <property type="protein sequence ID" value="CAA9392054.1"/>
    <property type="molecule type" value="Genomic_DNA"/>
</dbReference>
<accession>A0A6J4NUF3</accession>
<feature type="chain" id="PRO_5026844586" evidence="2">
    <location>
        <begin position="28"/>
        <end position="709"/>
    </location>
</feature>
<sequence length="709" mass="70569">MSLSTVLVLALVETLLFLALSHGSADAATTFTVNRTGDAVDRRLGDDACDASRERGRQCTLRAAIQEANDTPGPDRIGFNILGIAAVKTVAPARPLPAITEAVTIDGYTQRGARANSLAEGTNAVLKIQLSGANAGDGAAGITVTGADNIVRGLVINRFRGGGVVLEGAGATNNEVQGNFIGTDASGTRPMGNNDASTFPGYGVQIRGGSGNLVGGTGAGARNLISANSYGVSISGTGATDNRIEGNLMGTNAAGTRMVGNAYGGVVIEDVPGNIVGGTASGAGNVISGSLDYNVFVTGATATGNRVQGNRIGTDLTGTQDLLFSMSGVAIDAPGNLVGGTGAGAVNLISGNVVGVSITGAGTNNRIEGNRIGTDVTGTQKLPNAGSGVEIGGAGNFVGGTQAGAGNLISGNSEHGVLIRGTGATNNSVEGNLVGTDASGNQGLGNGLYGVSLGSGLVAMSPSASDNTVGKGNTIAHNPSGGVRIIGSRNRVEGSVIEANGGNGVNISYYSFWDSSGNHRVIPSNDNLIGGASGAQENVIRDNNGSGVRISGGAGNSVRTNRIFANGYLGILYGFMGGVGFNDEDDPDGGDNNGQNYPVVTSATKDPVSGETTITGTLNSNPNQTYLIQCFEADSDARNHGEGETFLGEATAATDADGDATFTCTATEDALAVGDEVTTTATNTSGTAANTRIGDTSQFSQNVAVTAGQ</sequence>
<dbReference type="SMART" id="SM00710">
    <property type="entry name" value="PbH1"/>
    <property type="match status" value="9"/>
</dbReference>
<dbReference type="InterPro" id="IPR006626">
    <property type="entry name" value="PbH1"/>
</dbReference>
<keyword evidence="3" id="KW-0560">Oxidoreductase</keyword>
<keyword evidence="2" id="KW-0732">Signal</keyword>
<organism evidence="3">
    <name type="scientific">uncultured Rubrobacteraceae bacterium</name>
    <dbReference type="NCBI Taxonomy" id="349277"/>
    <lineage>
        <taxon>Bacteria</taxon>
        <taxon>Bacillati</taxon>
        <taxon>Actinomycetota</taxon>
        <taxon>Rubrobacteria</taxon>
        <taxon>Rubrobacterales</taxon>
        <taxon>Rubrobacteraceae</taxon>
        <taxon>environmental samples</taxon>
    </lineage>
</organism>
<proteinExistence type="predicted"/>
<reference evidence="3" key="1">
    <citation type="submission" date="2020-02" db="EMBL/GenBank/DDBJ databases">
        <authorList>
            <person name="Meier V. D."/>
        </authorList>
    </citation>
    <scope>NUCLEOTIDE SEQUENCE</scope>
    <source>
        <strain evidence="3">AVDCRST_MAG03</strain>
    </source>
</reference>
<evidence type="ECO:0000313" key="3">
    <source>
        <dbReference type="EMBL" id="CAA9392054.1"/>
    </source>
</evidence>
<protein>
    <submittedName>
        <fullName evidence="3">Aldehyde dehydrogenase</fullName>
        <ecNumber evidence="3">1.2.1.3</ecNumber>
    </submittedName>
</protein>
<feature type="region of interest" description="Disordered" evidence="1">
    <location>
        <begin position="584"/>
        <end position="609"/>
    </location>
</feature>
<dbReference type="GO" id="GO:0004029">
    <property type="term" value="F:aldehyde dehydrogenase (NAD+) activity"/>
    <property type="evidence" value="ECO:0007669"/>
    <property type="project" value="UniProtKB-EC"/>
</dbReference>
<evidence type="ECO:0000256" key="1">
    <source>
        <dbReference type="SAM" id="MobiDB-lite"/>
    </source>
</evidence>
<evidence type="ECO:0000256" key="2">
    <source>
        <dbReference type="SAM" id="SignalP"/>
    </source>
</evidence>